<organism evidence="1 2">
    <name type="scientific">Catharanthus roseus</name>
    <name type="common">Madagascar periwinkle</name>
    <name type="synonym">Vinca rosea</name>
    <dbReference type="NCBI Taxonomy" id="4058"/>
    <lineage>
        <taxon>Eukaryota</taxon>
        <taxon>Viridiplantae</taxon>
        <taxon>Streptophyta</taxon>
        <taxon>Embryophyta</taxon>
        <taxon>Tracheophyta</taxon>
        <taxon>Spermatophyta</taxon>
        <taxon>Magnoliopsida</taxon>
        <taxon>eudicotyledons</taxon>
        <taxon>Gunneridae</taxon>
        <taxon>Pentapetalae</taxon>
        <taxon>asterids</taxon>
        <taxon>lamiids</taxon>
        <taxon>Gentianales</taxon>
        <taxon>Apocynaceae</taxon>
        <taxon>Rauvolfioideae</taxon>
        <taxon>Vinceae</taxon>
        <taxon>Catharanthinae</taxon>
        <taxon>Catharanthus</taxon>
    </lineage>
</organism>
<dbReference type="EMBL" id="CM044702">
    <property type="protein sequence ID" value="KAI5676732.1"/>
    <property type="molecule type" value="Genomic_DNA"/>
</dbReference>
<gene>
    <name evidence="1" type="ORF">M9H77_07682</name>
</gene>
<proteinExistence type="predicted"/>
<sequence length="539" mass="61386">MGDRNAVVIERYEASDDGSDKSFVPETSVSRTLGNEDTPSSKPKEGKRVVEDKDPAKGITLHKVDFDDFMVEVEEEDVDDVIETRGYALVGFVAGGFPGIEAVTRLRNSWKIAHKFHVHKSRWLVFQFDKEEDRQRVLEGGPYMIFGRPLLLKIMPSLFEFGACSTIVILVWVTFPGLPLELWNGRLLEKLCSRIGVPLCTDRLTSKKENVSYARALVEIDIAKKLFTKIPIKLPNGVSGDLGGDSGDTNDPEEKRMLDGPLQTQRKSPASEFSVDSGVFALLETKLDESRLFDIMSWKFKEWNVLHNFEEYKGGRIAIFCNPLLASVQNIAMTSQVFGLFGKQPWLVIGDFNSVLNGDDRQGKLQVTSYEVRDFLDCCIDLGLSGSNYTRAHYTWSNGNAWSKIDRALCNQRWHMERLYAAAHFLRPGCVSDHSPCVINLFDVPRPTTCFMFFNMWADHEDFNKLVEDGWQMQISCSKQFSFCRKLKLLKRSLRVLNIKNFSHIAARAEKAREELKQQQSLFHDNPWDVQLKESVAKL</sequence>
<evidence type="ECO:0000313" key="1">
    <source>
        <dbReference type="EMBL" id="KAI5676732.1"/>
    </source>
</evidence>
<accession>A0ACC0BVL1</accession>
<protein>
    <submittedName>
        <fullName evidence="1">Uncharacterized protein</fullName>
    </submittedName>
</protein>
<keyword evidence="2" id="KW-1185">Reference proteome</keyword>
<reference evidence="2" key="1">
    <citation type="journal article" date="2023" name="Nat. Plants">
        <title>Single-cell RNA sequencing provides a high-resolution roadmap for understanding the multicellular compartmentation of specialized metabolism.</title>
        <authorList>
            <person name="Sun S."/>
            <person name="Shen X."/>
            <person name="Li Y."/>
            <person name="Li Y."/>
            <person name="Wang S."/>
            <person name="Li R."/>
            <person name="Zhang H."/>
            <person name="Shen G."/>
            <person name="Guo B."/>
            <person name="Wei J."/>
            <person name="Xu J."/>
            <person name="St-Pierre B."/>
            <person name="Chen S."/>
            <person name="Sun C."/>
        </authorList>
    </citation>
    <scope>NUCLEOTIDE SEQUENCE [LARGE SCALE GENOMIC DNA]</scope>
</reference>
<dbReference type="Proteomes" id="UP001060085">
    <property type="component" value="Linkage Group LG02"/>
</dbReference>
<comment type="caution">
    <text evidence="1">The sequence shown here is derived from an EMBL/GenBank/DDBJ whole genome shotgun (WGS) entry which is preliminary data.</text>
</comment>
<name>A0ACC0BVL1_CATRO</name>
<evidence type="ECO:0000313" key="2">
    <source>
        <dbReference type="Proteomes" id="UP001060085"/>
    </source>
</evidence>